<protein>
    <submittedName>
        <fullName evidence="5">Transposase, IS116/IS110/IS902 family</fullName>
    </submittedName>
</protein>
<comment type="caution">
    <text evidence="5">The sequence shown here is derived from an EMBL/GenBank/DDBJ whole genome shotgun (WGS) entry which is preliminary data.</text>
</comment>
<reference evidence="5" key="1">
    <citation type="submission" date="2012-10" db="EMBL/GenBank/DDBJ databases">
        <authorList>
            <person name="Harkins D.M."/>
            <person name="Durkin A.S."/>
            <person name="Brinkac L.M."/>
            <person name="Haft D.H."/>
            <person name="Selengut J.D."/>
            <person name="Sanka R."/>
            <person name="DePew J."/>
            <person name="Purushe J."/>
            <person name="Matthias M.A."/>
            <person name="Vinetz J.M."/>
            <person name="Sutton G.G."/>
            <person name="Nierman W.C."/>
            <person name="Fouts D.E."/>
        </authorList>
    </citation>
    <scope>NUCLEOTIDE SEQUENCE [LARGE SCALE GENOMIC DNA]</scope>
    <source>
        <strain evidence="5">MOR084</strain>
    </source>
</reference>
<dbReference type="Pfam" id="PF02371">
    <property type="entry name" value="Transposase_20"/>
    <property type="match status" value="1"/>
</dbReference>
<name>A0A0E2BE51_9LEPT</name>
<evidence type="ECO:0000313" key="6">
    <source>
        <dbReference type="Proteomes" id="UP000006329"/>
    </source>
</evidence>
<keyword evidence="1" id="KW-0175">Coiled coil</keyword>
<dbReference type="PANTHER" id="PTHR33055:SF3">
    <property type="entry name" value="PUTATIVE TRANSPOSASE FOR IS117-RELATED"/>
    <property type="match status" value="1"/>
</dbReference>
<feature type="domain" description="Transposase IS110-like N-terminal" evidence="3">
    <location>
        <begin position="64"/>
        <end position="210"/>
    </location>
</feature>
<sequence>MIALLGHRPRSVDESKSATANSSVAAQQSRPRIGVLVLSPGFVKSFRLCYFRRKKMESQDIKYVGIDCGKKSLEVVRINSEGSLKERRQFSTTEIGINNLLKWLTQNDIVGLEAGSQSFRIAKSILNKGIQVIVLNPGDLATIYQSLKKTDKEDSLKIARLIQRFPIEELPTVPVPTDEEEDNRRLCSEQENWTRQLTQGKNRLHSLFTQAGLTHITKKHLRTKANRETSVASLPSRYQKEAERILKVLDLVEQNLKLIEEETKDALKKNPAYVQTIMSMPGIGMITSLAILSYMGDCKRFSSAKQAAYYVGLVPRVDISGDSAYYGRIVNRGCHSIRRVIVQAAWSLVRCQHGGKLKEFYERLYSKKGAKKSIIAVSRKMIEVLYSMIRTGTLFDSMPEEVLYRKLAQYGLM</sequence>
<dbReference type="InterPro" id="IPR003346">
    <property type="entry name" value="Transposase_20"/>
</dbReference>
<dbReference type="NCBIfam" id="NF033542">
    <property type="entry name" value="transpos_IS110"/>
    <property type="match status" value="1"/>
</dbReference>
<proteinExistence type="predicted"/>
<feature type="coiled-coil region" evidence="1">
    <location>
        <begin position="242"/>
        <end position="269"/>
    </location>
</feature>
<evidence type="ECO:0000259" key="3">
    <source>
        <dbReference type="Pfam" id="PF01548"/>
    </source>
</evidence>
<dbReference type="Proteomes" id="UP000006329">
    <property type="component" value="Unassembled WGS sequence"/>
</dbReference>
<dbReference type="InterPro" id="IPR002525">
    <property type="entry name" value="Transp_IS110-like_N"/>
</dbReference>
<keyword evidence="6" id="KW-1185">Reference proteome</keyword>
<evidence type="ECO:0000313" key="5">
    <source>
        <dbReference type="EMBL" id="EKO33210.1"/>
    </source>
</evidence>
<dbReference type="AlphaFoldDB" id="A0A0E2BE51"/>
<dbReference type="GO" id="GO:0003677">
    <property type="term" value="F:DNA binding"/>
    <property type="evidence" value="ECO:0007669"/>
    <property type="project" value="InterPro"/>
</dbReference>
<dbReference type="Pfam" id="PF01548">
    <property type="entry name" value="DEDD_Tnp_IS110"/>
    <property type="match status" value="1"/>
</dbReference>
<dbReference type="GO" id="GO:0004803">
    <property type="term" value="F:transposase activity"/>
    <property type="evidence" value="ECO:0007669"/>
    <property type="project" value="InterPro"/>
</dbReference>
<feature type="domain" description="Transposase IS116/IS110/IS902 C-terminal" evidence="4">
    <location>
        <begin position="275"/>
        <end position="361"/>
    </location>
</feature>
<dbReference type="GO" id="GO:0006313">
    <property type="term" value="P:DNA transposition"/>
    <property type="evidence" value="ECO:0007669"/>
    <property type="project" value="InterPro"/>
</dbReference>
<dbReference type="EMBL" id="AHON02000053">
    <property type="protein sequence ID" value="EKO33210.1"/>
    <property type="molecule type" value="Genomic_DNA"/>
</dbReference>
<evidence type="ECO:0000256" key="1">
    <source>
        <dbReference type="SAM" id="Coils"/>
    </source>
</evidence>
<dbReference type="InterPro" id="IPR047650">
    <property type="entry name" value="Transpos_IS110"/>
</dbReference>
<accession>A0A0E2BE51</accession>
<evidence type="ECO:0000256" key="2">
    <source>
        <dbReference type="SAM" id="MobiDB-lite"/>
    </source>
</evidence>
<feature type="region of interest" description="Disordered" evidence="2">
    <location>
        <begin position="1"/>
        <end position="25"/>
    </location>
</feature>
<evidence type="ECO:0000259" key="4">
    <source>
        <dbReference type="Pfam" id="PF02371"/>
    </source>
</evidence>
<gene>
    <name evidence="5" type="ORF">LEP1GSC179_2724</name>
</gene>
<dbReference type="PANTHER" id="PTHR33055">
    <property type="entry name" value="TRANSPOSASE FOR INSERTION SEQUENCE ELEMENT IS1111A"/>
    <property type="match status" value="1"/>
</dbReference>
<organism evidence="5 6">
    <name type="scientific">Leptospira santarosai str. MOR084</name>
    <dbReference type="NCBI Taxonomy" id="1049984"/>
    <lineage>
        <taxon>Bacteria</taxon>
        <taxon>Pseudomonadati</taxon>
        <taxon>Spirochaetota</taxon>
        <taxon>Spirochaetia</taxon>
        <taxon>Leptospirales</taxon>
        <taxon>Leptospiraceae</taxon>
        <taxon>Leptospira</taxon>
    </lineage>
</organism>